<dbReference type="GO" id="GO:0003887">
    <property type="term" value="F:DNA-directed DNA polymerase activity"/>
    <property type="evidence" value="ECO:0007669"/>
    <property type="project" value="UniProtKB-EC"/>
</dbReference>
<dbReference type="PANTHER" id="PTHR11669:SF8">
    <property type="entry name" value="DNA POLYMERASE III SUBUNIT DELTA"/>
    <property type="match status" value="1"/>
</dbReference>
<dbReference type="InterPro" id="IPR003593">
    <property type="entry name" value="AAA+_ATPase"/>
</dbReference>
<dbReference type="PANTHER" id="PTHR11669">
    <property type="entry name" value="REPLICATION FACTOR C / DNA POLYMERASE III GAMMA-TAU SUBUNIT"/>
    <property type="match status" value="1"/>
</dbReference>
<proteinExistence type="predicted"/>
<evidence type="ECO:0000313" key="2">
    <source>
        <dbReference type="EMBL" id="SPW24263.1"/>
    </source>
</evidence>
<dbReference type="InterPro" id="IPR050238">
    <property type="entry name" value="DNA_Rep/Repair_Clamp_Loader"/>
</dbReference>
<comment type="caution">
    <text evidence="2">The sequence shown here is derived from an EMBL/GenBank/DDBJ whole genome shotgun (WGS) entry which is preliminary data.</text>
</comment>
<feature type="domain" description="AAA+ ATPase" evidence="1">
    <location>
        <begin position="1"/>
        <end position="146"/>
    </location>
</feature>
<dbReference type="SUPFAM" id="SSF52540">
    <property type="entry name" value="P-loop containing nucleoside triphosphate hydrolases"/>
    <property type="match status" value="1"/>
</dbReference>
<dbReference type="AlphaFoldDB" id="A0A8B4GS05"/>
<gene>
    <name evidence="2" type="primary">dnaX_1</name>
    <name evidence="2" type="ORF">NCTC10254_00634</name>
</gene>
<evidence type="ECO:0000313" key="3">
    <source>
        <dbReference type="Proteomes" id="UP000249886"/>
    </source>
</evidence>
<dbReference type="EMBL" id="UARK01000001">
    <property type="protein sequence ID" value="SPW24263.1"/>
    <property type="molecule type" value="Genomic_DNA"/>
</dbReference>
<name>A0A8B4GS05_9CORY</name>
<sequence length="364" mass="39543">MTHAWLFTGPPGSGRSNAAVAFAAALECTDPHIIGCGTCEQCRKVQRGAHTDVVHITPRELTIGVETMRTEVVTPAAMLPTVGKWRIVILDNADRLTDAAANTLLKTVEEPPAHTVIMLCAPSTDPEDIIPTLLSRSRHLYIPQPSIDDIVAILTRTDNATEADARRAAMASGNHIGRARHLLHHQESQIRRTNILNLAELIFHGSQAFQAVTSLVKTATDEAKNSLAETNEQELEKLRTALGMGAKGRGAHKALRGSAGQIKELEKLQKRRETRAIRDALDTQLVDLIGIYRDALMIAAHAQVSPIHPDMQGLAGELSTIGEPNLLACIEAISHCRDDITHNVRAETAMDAMVGRIRKACNVQ</sequence>
<keyword evidence="2" id="KW-0808">Transferase</keyword>
<keyword evidence="2" id="KW-0548">Nucleotidyltransferase</keyword>
<evidence type="ECO:0000259" key="1">
    <source>
        <dbReference type="SMART" id="SM00382"/>
    </source>
</evidence>
<dbReference type="Gene3D" id="3.40.50.300">
    <property type="entry name" value="P-loop containing nucleotide triphosphate hydrolases"/>
    <property type="match status" value="1"/>
</dbReference>
<organism evidence="2 3">
    <name type="scientific">Corynebacterium matruchotii</name>
    <dbReference type="NCBI Taxonomy" id="43768"/>
    <lineage>
        <taxon>Bacteria</taxon>
        <taxon>Bacillati</taxon>
        <taxon>Actinomycetota</taxon>
        <taxon>Actinomycetes</taxon>
        <taxon>Mycobacteriales</taxon>
        <taxon>Corynebacteriaceae</taxon>
        <taxon>Corynebacterium</taxon>
    </lineage>
</organism>
<dbReference type="GO" id="GO:0006261">
    <property type="term" value="P:DNA-templated DNA replication"/>
    <property type="evidence" value="ECO:0007669"/>
    <property type="project" value="TreeGrafter"/>
</dbReference>
<dbReference type="SMART" id="SM00382">
    <property type="entry name" value="AAA"/>
    <property type="match status" value="1"/>
</dbReference>
<protein>
    <submittedName>
        <fullName evidence="2">DNA polymerase III subunit gamma/tau</fullName>
        <ecNumber evidence="2">2.7.7.7</ecNumber>
    </submittedName>
</protein>
<dbReference type="Pfam" id="PF13177">
    <property type="entry name" value="DNA_pol3_delta2"/>
    <property type="match status" value="1"/>
</dbReference>
<accession>A0A8B4GS05</accession>
<dbReference type="EC" id="2.7.7.7" evidence="2"/>
<dbReference type="Proteomes" id="UP000249886">
    <property type="component" value="Unassembled WGS sequence"/>
</dbReference>
<dbReference type="NCBIfam" id="NF005926">
    <property type="entry name" value="PRK07940.1"/>
    <property type="match status" value="1"/>
</dbReference>
<reference evidence="2 3" key="1">
    <citation type="submission" date="2018-06" db="EMBL/GenBank/DDBJ databases">
        <authorList>
            <consortium name="Pathogen Informatics"/>
            <person name="Doyle S."/>
        </authorList>
    </citation>
    <scope>NUCLEOTIDE SEQUENCE [LARGE SCALE GENOMIC DNA]</scope>
    <source>
        <strain evidence="2 3">NCTC10254</strain>
    </source>
</reference>
<dbReference type="InterPro" id="IPR027417">
    <property type="entry name" value="P-loop_NTPase"/>
</dbReference>